<feature type="compositionally biased region" description="Low complexity" evidence="13">
    <location>
        <begin position="1"/>
        <end position="15"/>
    </location>
</feature>
<reference evidence="16 17" key="1">
    <citation type="journal article" date="2018" name="Int. J. Syst. Evol. Microbiol.">
        <title>Uliginosibacterium sediminicola sp. nov., isolated from freshwater sediment.</title>
        <authorList>
            <person name="Hwang W.M."/>
            <person name="Kim S.M."/>
            <person name="Kang K."/>
            <person name="Ahn T.Y."/>
        </authorList>
    </citation>
    <scope>NUCLEOTIDE SEQUENCE [LARGE SCALE GENOMIC DNA]</scope>
    <source>
        <strain evidence="16 17">M1-21</strain>
    </source>
</reference>
<dbReference type="EMBL" id="JBDIVE010000012">
    <property type="protein sequence ID" value="MEN3070347.1"/>
    <property type="molecule type" value="Genomic_DNA"/>
</dbReference>
<dbReference type="InterPro" id="IPR012910">
    <property type="entry name" value="Plug_dom"/>
</dbReference>
<dbReference type="NCBIfam" id="TIGR01786">
    <property type="entry name" value="TonB-hemlactrns"/>
    <property type="match status" value="1"/>
</dbReference>
<dbReference type="Pfam" id="PF00593">
    <property type="entry name" value="TonB_dep_Rec_b-barrel"/>
    <property type="match status" value="1"/>
</dbReference>
<organism evidence="16 17">
    <name type="scientific">Uliginosibacterium sediminicola</name>
    <dbReference type="NCBI Taxonomy" id="2024550"/>
    <lineage>
        <taxon>Bacteria</taxon>
        <taxon>Pseudomonadati</taxon>
        <taxon>Pseudomonadota</taxon>
        <taxon>Betaproteobacteria</taxon>
        <taxon>Rhodocyclales</taxon>
        <taxon>Zoogloeaceae</taxon>
        <taxon>Uliginosibacterium</taxon>
    </lineage>
</organism>
<evidence type="ECO:0000259" key="15">
    <source>
        <dbReference type="Pfam" id="PF07715"/>
    </source>
</evidence>
<dbReference type="InterPro" id="IPR000531">
    <property type="entry name" value="Beta-barrel_TonB"/>
</dbReference>
<evidence type="ECO:0000256" key="4">
    <source>
        <dbReference type="ARBA" id="ARBA00022452"/>
    </source>
</evidence>
<keyword evidence="9 16" id="KW-0675">Receptor</keyword>
<keyword evidence="7 12" id="KW-0798">TonB box</keyword>
<evidence type="ECO:0000256" key="10">
    <source>
        <dbReference type="ARBA" id="ARBA00023237"/>
    </source>
</evidence>
<evidence type="ECO:0000313" key="16">
    <source>
        <dbReference type="EMBL" id="MEN3070347.1"/>
    </source>
</evidence>
<sequence>MCAEASAQQAAAALKPEAEREPAARLDEVTVTSTRTERRVDNVPNTVTVTSAARIQERGARDIKDVFRDELDVSVRAQSTRFTAAGASTGRAGNDSINVRGLEGNQVLMLLDGVRVPNSFSFGAFASGRGDYFATDTLKSVEVLRGPASTQYGSDGLAGAVSLRTLDPADVLRKGSDVGGFVRSSYASVDDSWSHTLAAAGRSGMWEGLFLTNQRNGHETKTHGSDESANITRTAANPLDYDSQSYLGKAYLTLNALHRFGLTIERHQRDQTTEVYSARAVPPLAASSTLDLDADDTLTRDRVSLEHRYTNLNADWIQRAESRVYWQDAKAKQYAFEDRNTSADRVRDGHYKQGTVGAAVLLESNLTAGAPQRLSYGVDWSRSEISGLRDGTVPPFGETFPSKPFPDTTYTQTGAFAQDEVELGKLSVIPGLRYDHYKLDPSGSGYSGNTYALSDKAITPRLGLVWRALPALAPYLQLARGFRAPTPDQVNNGFSNPASGYTTIGNPDLRAERANSVELGLRGKLAAWRYSLAAYDNRYRDFISQRAVSGSGTTADPTVFQYINLARAHIWGAELRGEWQAATRLLVNGGIAWSRGNSESNGATLPLDTIQPIRLVLGSRYELGDWTARANLTHARRKKQSDTDSSTTLQFAPPSWTVLDVGASWKASDRWSLNLNVNNVFDAHYWFWSDVRGLADNSSVKDAYSAPGRNVQLSARYDF</sequence>
<evidence type="ECO:0000256" key="7">
    <source>
        <dbReference type="ARBA" id="ARBA00023077"/>
    </source>
</evidence>
<evidence type="ECO:0000313" key="17">
    <source>
        <dbReference type="Proteomes" id="UP001410394"/>
    </source>
</evidence>
<dbReference type="Gene3D" id="2.40.170.20">
    <property type="entry name" value="TonB-dependent receptor, beta-barrel domain"/>
    <property type="match status" value="1"/>
</dbReference>
<dbReference type="InterPro" id="IPR037066">
    <property type="entry name" value="Plug_dom_sf"/>
</dbReference>
<keyword evidence="6" id="KW-0732">Signal</keyword>
<evidence type="ECO:0000256" key="3">
    <source>
        <dbReference type="ARBA" id="ARBA00022448"/>
    </source>
</evidence>
<dbReference type="Gene3D" id="2.170.130.10">
    <property type="entry name" value="TonB-dependent receptor, plug domain"/>
    <property type="match status" value="1"/>
</dbReference>
<evidence type="ECO:0000256" key="6">
    <source>
        <dbReference type="ARBA" id="ARBA00022729"/>
    </source>
</evidence>
<proteinExistence type="inferred from homology"/>
<dbReference type="PROSITE" id="PS52016">
    <property type="entry name" value="TONB_DEPENDENT_REC_3"/>
    <property type="match status" value="1"/>
</dbReference>
<dbReference type="SUPFAM" id="SSF56935">
    <property type="entry name" value="Porins"/>
    <property type="match status" value="1"/>
</dbReference>
<keyword evidence="3 11" id="KW-0813">Transport</keyword>
<keyword evidence="5 11" id="KW-0812">Transmembrane</keyword>
<protein>
    <submittedName>
        <fullName evidence="16">TonB-dependent hemoglobin/transferrin/lactoferrin family receptor</fullName>
    </submittedName>
</protein>
<evidence type="ECO:0000256" key="11">
    <source>
        <dbReference type="PROSITE-ProRule" id="PRU01360"/>
    </source>
</evidence>
<evidence type="ECO:0000259" key="14">
    <source>
        <dbReference type="Pfam" id="PF00593"/>
    </source>
</evidence>
<dbReference type="CDD" id="cd01347">
    <property type="entry name" value="ligand_gated_channel"/>
    <property type="match status" value="1"/>
</dbReference>
<comment type="similarity">
    <text evidence="2 11 12">Belongs to the TonB-dependent receptor family.</text>
</comment>
<dbReference type="Proteomes" id="UP001410394">
    <property type="component" value="Unassembled WGS sequence"/>
</dbReference>
<keyword evidence="4 11" id="KW-1134">Transmembrane beta strand</keyword>
<dbReference type="InterPro" id="IPR039426">
    <property type="entry name" value="TonB-dep_rcpt-like"/>
</dbReference>
<name>A0ABU9Z355_9RHOO</name>
<dbReference type="PANTHER" id="PTHR30069:SF29">
    <property type="entry name" value="HEMOGLOBIN AND HEMOGLOBIN-HAPTOGLOBIN-BINDING PROTEIN 1-RELATED"/>
    <property type="match status" value="1"/>
</dbReference>
<evidence type="ECO:0000256" key="13">
    <source>
        <dbReference type="SAM" id="MobiDB-lite"/>
    </source>
</evidence>
<dbReference type="NCBIfam" id="TIGR01785">
    <property type="entry name" value="TonB-hemin"/>
    <property type="match status" value="1"/>
</dbReference>
<dbReference type="PANTHER" id="PTHR30069">
    <property type="entry name" value="TONB-DEPENDENT OUTER MEMBRANE RECEPTOR"/>
    <property type="match status" value="1"/>
</dbReference>
<feature type="domain" description="TonB-dependent receptor-like beta-barrel" evidence="14">
    <location>
        <begin position="238"/>
        <end position="680"/>
    </location>
</feature>
<comment type="caution">
    <text evidence="16">The sequence shown here is derived from an EMBL/GenBank/DDBJ whole genome shotgun (WGS) entry which is preliminary data.</text>
</comment>
<evidence type="ECO:0000256" key="9">
    <source>
        <dbReference type="ARBA" id="ARBA00023170"/>
    </source>
</evidence>
<evidence type="ECO:0000256" key="2">
    <source>
        <dbReference type="ARBA" id="ARBA00009810"/>
    </source>
</evidence>
<feature type="region of interest" description="Disordered" evidence="13">
    <location>
        <begin position="1"/>
        <end position="22"/>
    </location>
</feature>
<dbReference type="Pfam" id="PF07715">
    <property type="entry name" value="Plug"/>
    <property type="match status" value="1"/>
</dbReference>
<comment type="subcellular location">
    <subcellularLocation>
        <location evidence="1 11">Cell outer membrane</location>
        <topology evidence="1 11">Multi-pass membrane protein</topology>
    </subcellularLocation>
</comment>
<feature type="domain" description="TonB-dependent receptor plug" evidence="15">
    <location>
        <begin position="41"/>
        <end position="160"/>
    </location>
</feature>
<evidence type="ECO:0000256" key="5">
    <source>
        <dbReference type="ARBA" id="ARBA00022692"/>
    </source>
</evidence>
<evidence type="ECO:0000256" key="8">
    <source>
        <dbReference type="ARBA" id="ARBA00023136"/>
    </source>
</evidence>
<evidence type="ECO:0000256" key="1">
    <source>
        <dbReference type="ARBA" id="ARBA00004571"/>
    </source>
</evidence>
<accession>A0ABU9Z355</accession>
<dbReference type="InterPro" id="IPR010949">
    <property type="entry name" value="TonB_Hb/transfer/lactofer_rcpt"/>
</dbReference>
<keyword evidence="17" id="KW-1185">Reference proteome</keyword>
<evidence type="ECO:0000256" key="12">
    <source>
        <dbReference type="RuleBase" id="RU003357"/>
    </source>
</evidence>
<keyword evidence="8 11" id="KW-0472">Membrane</keyword>
<dbReference type="RefSeq" id="WP_345921126.1">
    <property type="nucleotide sequence ID" value="NZ_JBDIVE010000012.1"/>
</dbReference>
<dbReference type="InterPro" id="IPR036942">
    <property type="entry name" value="Beta-barrel_TonB_sf"/>
</dbReference>
<gene>
    <name evidence="16" type="ORF">ABDB84_17820</name>
</gene>
<dbReference type="InterPro" id="IPR011276">
    <property type="entry name" value="TonB_haem/Hb_rcpt"/>
</dbReference>
<keyword evidence="10 11" id="KW-0998">Cell outer membrane</keyword>